<evidence type="ECO:0000256" key="11">
    <source>
        <dbReference type="ARBA" id="ARBA00022989"/>
    </source>
</evidence>
<keyword evidence="13" id="KW-0756">Sterol biosynthesis</keyword>
<feature type="transmembrane region" description="Helical" evidence="23">
    <location>
        <begin position="178"/>
        <end position="198"/>
    </location>
</feature>
<evidence type="ECO:0000256" key="14">
    <source>
        <dbReference type="ARBA" id="ARBA00023098"/>
    </source>
</evidence>
<evidence type="ECO:0000256" key="2">
    <source>
        <dbReference type="ARBA" id="ARBA00004770"/>
    </source>
</evidence>
<evidence type="ECO:0000313" key="24">
    <source>
        <dbReference type="EMBL" id="RKP08385.1"/>
    </source>
</evidence>
<evidence type="ECO:0000256" key="9">
    <source>
        <dbReference type="ARBA" id="ARBA00022857"/>
    </source>
</evidence>
<dbReference type="STRING" id="78915.A0A4P9XQR4"/>
<comment type="similarity">
    <text evidence="3">Belongs to the ERG4/ERG24 family.</text>
</comment>
<dbReference type="PANTHER" id="PTHR21257:SF38">
    <property type="entry name" value="7-DEHYDROCHOLESTEROL REDUCTASE"/>
    <property type="match status" value="1"/>
</dbReference>
<keyword evidence="8" id="KW-0256">Endoplasmic reticulum</keyword>
<feature type="transmembrane region" description="Helical" evidence="23">
    <location>
        <begin position="104"/>
        <end position="128"/>
    </location>
</feature>
<keyword evidence="9" id="KW-0521">NADP</keyword>
<dbReference type="InterPro" id="IPR018083">
    <property type="entry name" value="Sterol_reductase_CS"/>
</dbReference>
<evidence type="ECO:0000256" key="21">
    <source>
        <dbReference type="ARBA" id="ARBA00047795"/>
    </source>
</evidence>
<name>A0A4P9XQR4_9FUNG</name>
<dbReference type="AlphaFoldDB" id="A0A4P9XQR4"/>
<evidence type="ECO:0000256" key="3">
    <source>
        <dbReference type="ARBA" id="ARBA00005402"/>
    </source>
</evidence>
<dbReference type="Pfam" id="PF01222">
    <property type="entry name" value="ERG4_ERG24"/>
    <property type="match status" value="1"/>
</dbReference>
<evidence type="ECO:0000256" key="8">
    <source>
        <dbReference type="ARBA" id="ARBA00022824"/>
    </source>
</evidence>
<evidence type="ECO:0000256" key="6">
    <source>
        <dbReference type="ARBA" id="ARBA00022692"/>
    </source>
</evidence>
<evidence type="ECO:0000256" key="18">
    <source>
        <dbReference type="ARBA" id="ARBA00038851"/>
    </source>
</evidence>
<evidence type="ECO:0000256" key="10">
    <source>
        <dbReference type="ARBA" id="ARBA00022955"/>
    </source>
</evidence>
<organism evidence="24 25">
    <name type="scientific">Thamnocephalis sphaerospora</name>
    <dbReference type="NCBI Taxonomy" id="78915"/>
    <lineage>
        <taxon>Eukaryota</taxon>
        <taxon>Fungi</taxon>
        <taxon>Fungi incertae sedis</taxon>
        <taxon>Zoopagomycota</taxon>
        <taxon>Zoopagomycotina</taxon>
        <taxon>Zoopagomycetes</taxon>
        <taxon>Zoopagales</taxon>
        <taxon>Sigmoideomycetaceae</taxon>
        <taxon>Thamnocephalis</taxon>
    </lineage>
</organism>
<dbReference type="EMBL" id="KZ992608">
    <property type="protein sequence ID" value="RKP08385.1"/>
    <property type="molecule type" value="Genomic_DNA"/>
</dbReference>
<evidence type="ECO:0000256" key="17">
    <source>
        <dbReference type="ARBA" id="ARBA00023221"/>
    </source>
</evidence>
<evidence type="ECO:0000256" key="19">
    <source>
        <dbReference type="ARBA" id="ARBA00039984"/>
    </source>
</evidence>
<keyword evidence="15 23" id="KW-0472">Membrane</keyword>
<evidence type="ECO:0000256" key="5">
    <source>
        <dbReference type="ARBA" id="ARBA00022548"/>
    </source>
</evidence>
<dbReference type="GO" id="GO:0005789">
    <property type="term" value="C:endoplasmic reticulum membrane"/>
    <property type="evidence" value="ECO:0007669"/>
    <property type="project" value="UniProtKB-SubCell"/>
</dbReference>
<dbReference type="Proteomes" id="UP000271241">
    <property type="component" value="Unassembled WGS sequence"/>
</dbReference>
<feature type="transmembrane region" description="Helical" evidence="23">
    <location>
        <begin position="40"/>
        <end position="63"/>
    </location>
</feature>
<evidence type="ECO:0000256" key="4">
    <source>
        <dbReference type="ARBA" id="ARBA00022516"/>
    </source>
</evidence>
<feature type="transmembrane region" description="Helical" evidence="23">
    <location>
        <begin position="336"/>
        <end position="355"/>
    </location>
</feature>
<dbReference type="EC" id="1.3.1.21" evidence="18"/>
<comment type="subcellular location">
    <subcellularLocation>
        <location evidence="1">Endoplasmic reticulum membrane</location>
        <topology evidence="1">Multi-pass membrane protein</topology>
    </subcellularLocation>
</comment>
<dbReference type="PROSITE" id="PS01018">
    <property type="entry name" value="STEROL_REDUCT_2"/>
    <property type="match status" value="1"/>
</dbReference>
<comment type="pathway">
    <text evidence="2">Steroid biosynthesis; cholesterol biosynthesis.</text>
</comment>
<dbReference type="GO" id="GO:0047598">
    <property type="term" value="F:7-dehydrocholesterol reductase activity"/>
    <property type="evidence" value="ECO:0007669"/>
    <property type="project" value="UniProtKB-EC"/>
</dbReference>
<keyword evidence="5" id="KW-0153">Cholesterol metabolism</keyword>
<keyword evidence="16" id="KW-1207">Sterol metabolism</keyword>
<dbReference type="OrthoDB" id="5326588at2759"/>
<reference evidence="25" key="1">
    <citation type="journal article" date="2018" name="Nat. Microbiol.">
        <title>Leveraging single-cell genomics to expand the fungal tree of life.</title>
        <authorList>
            <person name="Ahrendt S.R."/>
            <person name="Quandt C.A."/>
            <person name="Ciobanu D."/>
            <person name="Clum A."/>
            <person name="Salamov A."/>
            <person name="Andreopoulos B."/>
            <person name="Cheng J.F."/>
            <person name="Woyke T."/>
            <person name="Pelin A."/>
            <person name="Henrissat B."/>
            <person name="Reynolds N.K."/>
            <person name="Benny G.L."/>
            <person name="Smith M.E."/>
            <person name="James T.Y."/>
            <person name="Grigoriev I.V."/>
        </authorList>
    </citation>
    <scope>NUCLEOTIDE SEQUENCE [LARGE SCALE GENOMIC DNA]</scope>
    <source>
        <strain evidence="25">RSA 1356</strain>
    </source>
</reference>
<dbReference type="Gene3D" id="1.20.120.1630">
    <property type="match status" value="1"/>
</dbReference>
<keyword evidence="14" id="KW-0443">Lipid metabolism</keyword>
<evidence type="ECO:0000256" key="12">
    <source>
        <dbReference type="ARBA" id="ARBA00023002"/>
    </source>
</evidence>
<accession>A0A4P9XQR4</accession>
<evidence type="ECO:0000256" key="23">
    <source>
        <dbReference type="SAM" id="Phobius"/>
    </source>
</evidence>
<evidence type="ECO:0000256" key="22">
    <source>
        <dbReference type="ARBA" id="ARBA00047826"/>
    </source>
</evidence>
<dbReference type="GO" id="GO:0016132">
    <property type="term" value="P:brassinosteroid biosynthetic process"/>
    <property type="evidence" value="ECO:0007669"/>
    <property type="project" value="TreeGrafter"/>
</dbReference>
<comment type="catalytic activity">
    <reaction evidence="21">
        <text>cholesterol + NADP(+) = 7-dehydrocholesterol + NADPH + H(+)</text>
        <dbReference type="Rhea" id="RHEA:23984"/>
        <dbReference type="ChEBI" id="CHEBI:15378"/>
        <dbReference type="ChEBI" id="CHEBI:16113"/>
        <dbReference type="ChEBI" id="CHEBI:17759"/>
        <dbReference type="ChEBI" id="CHEBI:57783"/>
        <dbReference type="ChEBI" id="CHEBI:58349"/>
        <dbReference type="EC" id="1.3.1.21"/>
    </reaction>
    <physiologicalReaction direction="right-to-left" evidence="21">
        <dbReference type="Rhea" id="RHEA:23986"/>
    </physiologicalReaction>
</comment>
<proteinExistence type="inferred from homology"/>
<evidence type="ECO:0000256" key="13">
    <source>
        <dbReference type="ARBA" id="ARBA00023011"/>
    </source>
</evidence>
<feature type="transmembrane region" description="Helical" evidence="23">
    <location>
        <begin position="149"/>
        <end position="172"/>
    </location>
</feature>
<keyword evidence="7" id="KW-0152">Cholesterol biosynthesis</keyword>
<keyword evidence="6 23" id="KW-0812">Transmembrane</keyword>
<dbReference type="GO" id="GO:0006695">
    <property type="term" value="P:cholesterol biosynthetic process"/>
    <property type="evidence" value="ECO:0007669"/>
    <property type="project" value="UniProtKB-KW"/>
</dbReference>
<keyword evidence="25" id="KW-1185">Reference proteome</keyword>
<protein>
    <recommendedName>
        <fullName evidence="19">7-dehydrocholesterol reductase</fullName>
        <ecNumber evidence="18">1.3.1.21</ecNumber>
    </recommendedName>
    <alternativeName>
        <fullName evidence="20">Sterol Delta(7)-reductase</fullName>
    </alternativeName>
</protein>
<keyword evidence="17" id="KW-0753">Steroid metabolism</keyword>
<evidence type="ECO:0000313" key="25">
    <source>
        <dbReference type="Proteomes" id="UP000271241"/>
    </source>
</evidence>
<evidence type="ECO:0000256" key="15">
    <source>
        <dbReference type="ARBA" id="ARBA00023136"/>
    </source>
</evidence>
<keyword evidence="12" id="KW-0560">Oxidoreductase</keyword>
<keyword evidence="4" id="KW-0444">Lipid biosynthesis</keyword>
<evidence type="ECO:0000256" key="1">
    <source>
        <dbReference type="ARBA" id="ARBA00004477"/>
    </source>
</evidence>
<dbReference type="InterPro" id="IPR001171">
    <property type="entry name" value="ERG24_DHCR-like"/>
</dbReference>
<dbReference type="PANTHER" id="PTHR21257">
    <property type="entry name" value="DELTA(14)-STEROL REDUCTASE"/>
    <property type="match status" value="1"/>
</dbReference>
<evidence type="ECO:0000256" key="16">
    <source>
        <dbReference type="ARBA" id="ARBA00023166"/>
    </source>
</evidence>
<keyword evidence="10" id="KW-0752">Steroid biosynthesis</keyword>
<gene>
    <name evidence="24" type="ORF">THASP1DRAFT_23616</name>
</gene>
<keyword evidence="11 23" id="KW-1133">Transmembrane helix</keyword>
<evidence type="ECO:0000256" key="7">
    <source>
        <dbReference type="ARBA" id="ARBA00022778"/>
    </source>
</evidence>
<dbReference type="FunFam" id="1.20.120.1630:FF:000004">
    <property type="entry name" value="7-dehydrocholesterol reductase"/>
    <property type="match status" value="1"/>
</dbReference>
<sequence>MAVTLRQRNKAGVTAAEKQASAVDDKGRTETWGRSFQISFLTRAICASIIAFCPLMVIAFWSACTHYQCSLMALGGRVLDTPPTKTGLWQLIVDLFPHPTKEGFMLFGGWLIYQGVMYAIVPSMIGYGQRTPAGHRLPYKVAIHHVNGLNIWIITHALFLAGSLQFGLFPASIIADNWGALLVATNVYGYILTVFVYIKAHLFPSHADDRKFSGSWLYDFYMGIEMNPRFGKLWDFKLFHNGRPGICAWTLINLSFAAKEFETKGYVSKEMIALNLMHAVYVVDFFYNEDWYLRTIDIAHDHFGFYLSWGDSVWLPWMYTLQSHYLLRNVVHLSPAVYALVWALEIGGYIIFRVANHQKDYVRRMDGKCKIWGRDARFIRAEYLTSDGKKHSSILLTSGLWGFTQHFNYIGDLMMCTAFCMTCGFQHLLPWFYVIYMSILLVHRTLRDDDRCRAKYGVYWDEYQKAVPWRLIPYVY</sequence>
<feature type="transmembrane region" description="Helical" evidence="23">
    <location>
        <begin position="428"/>
        <end position="446"/>
    </location>
</feature>
<evidence type="ECO:0000256" key="20">
    <source>
        <dbReference type="ARBA" id="ARBA00042688"/>
    </source>
</evidence>
<comment type="catalytic activity">
    <reaction evidence="22">
        <text>7-dehydrodesmosterol + NADPH + H(+) = desmosterol + NADP(+)</text>
        <dbReference type="Rhea" id="RHEA:46740"/>
        <dbReference type="ChEBI" id="CHEBI:15378"/>
        <dbReference type="ChEBI" id="CHEBI:17737"/>
        <dbReference type="ChEBI" id="CHEBI:27910"/>
        <dbReference type="ChEBI" id="CHEBI:57783"/>
        <dbReference type="ChEBI" id="CHEBI:58349"/>
    </reaction>
    <physiologicalReaction direction="left-to-right" evidence="22">
        <dbReference type="Rhea" id="RHEA:46741"/>
    </physiologicalReaction>
</comment>